<organism evidence="3 4">
    <name type="scientific">Aphanomyces stellatus</name>
    <dbReference type="NCBI Taxonomy" id="120398"/>
    <lineage>
        <taxon>Eukaryota</taxon>
        <taxon>Sar</taxon>
        <taxon>Stramenopiles</taxon>
        <taxon>Oomycota</taxon>
        <taxon>Saprolegniomycetes</taxon>
        <taxon>Saprolegniales</taxon>
        <taxon>Verrucalvaceae</taxon>
        <taxon>Aphanomyces</taxon>
    </lineage>
</organism>
<name>A0A485KA97_9STRA</name>
<reference evidence="2" key="2">
    <citation type="submission" date="2019-06" db="EMBL/GenBank/DDBJ databases">
        <title>Genomics analysis of Aphanomyces spp. identifies a new class of oomycete effector associated with host adaptation.</title>
        <authorList>
            <person name="Gaulin E."/>
        </authorList>
    </citation>
    <scope>NUCLEOTIDE SEQUENCE</scope>
    <source>
        <strain evidence="2">CBS 578.67</strain>
    </source>
</reference>
<feature type="domain" description="DUF7164" evidence="1">
    <location>
        <begin position="52"/>
        <end position="354"/>
    </location>
</feature>
<gene>
    <name evidence="3" type="primary">Aste57867_3728</name>
    <name evidence="2" type="ORF">As57867_003717</name>
    <name evidence="3" type="ORF">ASTE57867_3728</name>
</gene>
<protein>
    <submittedName>
        <fullName evidence="3">Aste57867_3728 protein</fullName>
    </submittedName>
</protein>
<dbReference type="Proteomes" id="UP000332933">
    <property type="component" value="Unassembled WGS sequence"/>
</dbReference>
<proteinExistence type="predicted"/>
<accession>A0A485KA97</accession>
<dbReference type="Pfam" id="PF23741">
    <property type="entry name" value="DUF7164"/>
    <property type="match status" value="1"/>
</dbReference>
<dbReference type="EMBL" id="CAADRA010000722">
    <property type="protein sequence ID" value="VFT80881.1"/>
    <property type="molecule type" value="Genomic_DNA"/>
</dbReference>
<dbReference type="InterPro" id="IPR055588">
    <property type="entry name" value="DUF7164"/>
</dbReference>
<reference evidence="3 4" key="1">
    <citation type="submission" date="2019-03" db="EMBL/GenBank/DDBJ databases">
        <authorList>
            <person name="Gaulin E."/>
            <person name="Dumas B."/>
        </authorList>
    </citation>
    <scope>NUCLEOTIDE SEQUENCE [LARGE SCALE GENOMIC DNA]</scope>
    <source>
        <strain evidence="3">CBS 568.67</strain>
    </source>
</reference>
<dbReference type="EMBL" id="VJMH01000722">
    <property type="protein sequence ID" value="KAF0714727.1"/>
    <property type="molecule type" value="Genomic_DNA"/>
</dbReference>
<evidence type="ECO:0000313" key="2">
    <source>
        <dbReference type="EMBL" id="KAF0714727.1"/>
    </source>
</evidence>
<sequence>MVLSRSLRIWLVLLALVAVAVLIMSSRLVLQHYSHHNDVHHIDLTNGIDRSFTRAAVVYLPSGDNDKYMTEFRWFHKSWAEMVWHQPPLWRTDIVVFTDGPDLPRLRDLGCTDGVRTSANESNTCILVPNYKKVKSKEFDYGFADSINVVAVNHAATAAYDWILRTDLDTFLTPTFAKWKPTKLTVGSVGGYCFDGYDTCDHLRRIAEKINLTEPTVNDVGSTWYGPAKLIQECANLSMRLINHLHLHEFNETEKTHEYAFEKVIGWPRWHYGVLTMYSGHMAIPHCTKDAGGFDKRNDLIDHPTYSTGKITEHVHVHTYQDGGDFNKFKFQAGNYDSFDLSTLDRSTVSGYTMYIALTANNKGVVPTNGDTTKAIGSE</sequence>
<evidence type="ECO:0000313" key="3">
    <source>
        <dbReference type="EMBL" id="VFT80881.1"/>
    </source>
</evidence>
<dbReference type="AlphaFoldDB" id="A0A485KA97"/>
<keyword evidence="4" id="KW-1185">Reference proteome</keyword>
<dbReference type="OrthoDB" id="69061at2759"/>
<evidence type="ECO:0000313" key="4">
    <source>
        <dbReference type="Proteomes" id="UP000332933"/>
    </source>
</evidence>
<evidence type="ECO:0000259" key="1">
    <source>
        <dbReference type="Pfam" id="PF23741"/>
    </source>
</evidence>